<name>A0A0E9WJ46_ANGAN</name>
<dbReference type="AlphaFoldDB" id="A0A0E9WJ46"/>
<feature type="transmembrane region" description="Helical" evidence="1">
    <location>
        <begin position="20"/>
        <end position="40"/>
    </location>
</feature>
<proteinExistence type="predicted"/>
<sequence length="43" mass="5012">MPPSMFNTILLLLRYIYTDTHIFCIFIFFSSLSAFINLCVCCV</sequence>
<evidence type="ECO:0000256" key="1">
    <source>
        <dbReference type="SAM" id="Phobius"/>
    </source>
</evidence>
<reference evidence="2" key="1">
    <citation type="submission" date="2014-11" db="EMBL/GenBank/DDBJ databases">
        <authorList>
            <person name="Amaro Gonzalez C."/>
        </authorList>
    </citation>
    <scope>NUCLEOTIDE SEQUENCE</scope>
</reference>
<keyword evidence="1" id="KW-1133">Transmembrane helix</keyword>
<evidence type="ECO:0000313" key="2">
    <source>
        <dbReference type="EMBL" id="JAH89513.1"/>
    </source>
</evidence>
<dbReference type="EMBL" id="GBXM01019064">
    <property type="protein sequence ID" value="JAH89513.1"/>
    <property type="molecule type" value="Transcribed_RNA"/>
</dbReference>
<accession>A0A0E9WJ46</accession>
<keyword evidence="1" id="KW-0812">Transmembrane</keyword>
<keyword evidence="1" id="KW-0472">Membrane</keyword>
<protein>
    <submittedName>
        <fullName evidence="2">Uncharacterized protein</fullName>
    </submittedName>
</protein>
<organism evidence="2">
    <name type="scientific">Anguilla anguilla</name>
    <name type="common">European freshwater eel</name>
    <name type="synonym">Muraena anguilla</name>
    <dbReference type="NCBI Taxonomy" id="7936"/>
    <lineage>
        <taxon>Eukaryota</taxon>
        <taxon>Metazoa</taxon>
        <taxon>Chordata</taxon>
        <taxon>Craniata</taxon>
        <taxon>Vertebrata</taxon>
        <taxon>Euteleostomi</taxon>
        <taxon>Actinopterygii</taxon>
        <taxon>Neopterygii</taxon>
        <taxon>Teleostei</taxon>
        <taxon>Anguilliformes</taxon>
        <taxon>Anguillidae</taxon>
        <taxon>Anguilla</taxon>
    </lineage>
</organism>
<reference evidence="2" key="2">
    <citation type="journal article" date="2015" name="Fish Shellfish Immunol.">
        <title>Early steps in the European eel (Anguilla anguilla)-Vibrio vulnificus interaction in the gills: Role of the RtxA13 toxin.</title>
        <authorList>
            <person name="Callol A."/>
            <person name="Pajuelo D."/>
            <person name="Ebbesson L."/>
            <person name="Teles M."/>
            <person name="MacKenzie S."/>
            <person name="Amaro C."/>
        </authorList>
    </citation>
    <scope>NUCLEOTIDE SEQUENCE</scope>
</reference>